<evidence type="ECO:0008006" key="5">
    <source>
        <dbReference type="Google" id="ProtNLM"/>
    </source>
</evidence>
<dbReference type="STRING" id="551459.SAMN05421796_102304"/>
<dbReference type="Proteomes" id="UP000186246">
    <property type="component" value="Unassembled WGS sequence"/>
</dbReference>
<organism evidence="2 3">
    <name type="scientific">Chryseobacterium piscicola</name>
    <dbReference type="NCBI Taxonomy" id="551459"/>
    <lineage>
        <taxon>Bacteria</taxon>
        <taxon>Pseudomonadati</taxon>
        <taxon>Bacteroidota</taxon>
        <taxon>Flavobacteriia</taxon>
        <taxon>Flavobacteriales</taxon>
        <taxon>Weeksellaceae</taxon>
        <taxon>Chryseobacterium group</taxon>
        <taxon>Chryseobacterium</taxon>
    </lineage>
</organism>
<dbReference type="RefSeq" id="WP_076450642.1">
    <property type="nucleotide sequence ID" value="NZ_FTOJ01000002.1"/>
</dbReference>
<reference evidence="3" key="3">
    <citation type="submission" date="2017-01" db="EMBL/GenBank/DDBJ databases">
        <authorList>
            <person name="Varghese N."/>
            <person name="Submissions S."/>
        </authorList>
    </citation>
    <scope>NUCLEOTIDE SEQUENCE [LARGE SCALE GENOMIC DNA]</scope>
    <source>
        <strain evidence="3">DSM 21068</strain>
    </source>
</reference>
<keyword evidence="4" id="KW-1185">Reference proteome</keyword>
<dbReference type="OrthoDB" id="86940at2"/>
<name>A0A1N7LGL6_9FLAO</name>
<sequence>MGTLNKNILVIILFSLSCSVTAQMKYRLSKNDIERFELKGYVKSIFYREFQPSFKNRKKTKYILHPYTFLSEDNYRLNFKKNGYLKEKNSFTIENNQLKKFADWSYDYDNENRVFKEICTFFDSNKELKWEYNYKKDTVEIVKFSNSEPNLFYRYVQENNTEIYTIRNSDNSYKEKTIFEYDNTNRLISIKKNYDRDAIQEVIYTKYIDDHNARKESEIVEDIQQEKKHISKFIYNEKGDASNTFVIINGKKNLFLTFEYIYDTNGNWIERRTYNKDKKLVSVTKRGIEYY</sequence>
<reference evidence="2" key="2">
    <citation type="submission" date="2017-01" db="EMBL/GenBank/DDBJ databases">
        <authorList>
            <person name="Mah S.A."/>
            <person name="Swanson W.J."/>
            <person name="Moy G.W."/>
            <person name="Vacquier V.D."/>
        </authorList>
    </citation>
    <scope>NUCLEOTIDE SEQUENCE [LARGE SCALE GENOMIC DNA]</scope>
    <source>
        <strain evidence="2">DSM 21068</strain>
    </source>
</reference>
<evidence type="ECO:0000313" key="1">
    <source>
        <dbReference type="EMBL" id="PQA97612.1"/>
    </source>
</evidence>
<accession>A0A1N7LGL6</accession>
<dbReference type="EMBL" id="MUGO01000002">
    <property type="protein sequence ID" value="PQA97612.1"/>
    <property type="molecule type" value="Genomic_DNA"/>
</dbReference>
<evidence type="ECO:0000313" key="3">
    <source>
        <dbReference type="Proteomes" id="UP000186246"/>
    </source>
</evidence>
<dbReference type="Proteomes" id="UP000238314">
    <property type="component" value="Unassembled WGS sequence"/>
</dbReference>
<reference evidence="1 4" key="1">
    <citation type="submission" date="2016-11" db="EMBL/GenBank/DDBJ databases">
        <title>Whole genomes of Flavobacteriaceae.</title>
        <authorList>
            <person name="Stine C."/>
            <person name="Li C."/>
            <person name="Tadesse D."/>
        </authorList>
    </citation>
    <scope>NUCLEOTIDE SEQUENCE [LARGE SCALE GENOMIC DNA]</scope>
    <source>
        <strain evidence="1 4">DSM 21068</strain>
    </source>
</reference>
<proteinExistence type="predicted"/>
<evidence type="ECO:0000313" key="4">
    <source>
        <dbReference type="Proteomes" id="UP000238314"/>
    </source>
</evidence>
<protein>
    <recommendedName>
        <fullName evidence="5">YD repeat-containing protein</fullName>
    </recommendedName>
</protein>
<dbReference type="EMBL" id="FTOJ01000002">
    <property type="protein sequence ID" value="SIS72943.1"/>
    <property type="molecule type" value="Genomic_DNA"/>
</dbReference>
<evidence type="ECO:0000313" key="2">
    <source>
        <dbReference type="EMBL" id="SIS72943.1"/>
    </source>
</evidence>
<dbReference type="PROSITE" id="PS51257">
    <property type="entry name" value="PROKAR_LIPOPROTEIN"/>
    <property type="match status" value="1"/>
</dbReference>
<gene>
    <name evidence="1" type="ORF">B0A70_02830</name>
    <name evidence="2" type="ORF">SAMN05421796_102304</name>
</gene>
<dbReference type="AlphaFoldDB" id="A0A1N7LGL6"/>